<evidence type="ECO:0008006" key="3">
    <source>
        <dbReference type="Google" id="ProtNLM"/>
    </source>
</evidence>
<dbReference type="Proteomes" id="UP000019598">
    <property type="component" value="Unassembled WGS sequence"/>
</dbReference>
<evidence type="ECO:0000313" key="1">
    <source>
        <dbReference type="EMBL" id="EOS54567.1"/>
    </source>
</evidence>
<organism evidence="1 2">
    <name type="scientific">Paenibacillus barengoltzii G22</name>
    <dbReference type="NCBI Taxonomy" id="1235795"/>
    <lineage>
        <taxon>Bacteria</taxon>
        <taxon>Bacillati</taxon>
        <taxon>Bacillota</taxon>
        <taxon>Bacilli</taxon>
        <taxon>Bacillales</taxon>
        <taxon>Paenibacillaceae</taxon>
        <taxon>Paenibacillus</taxon>
    </lineage>
</organism>
<protein>
    <recommendedName>
        <fullName evidence="3">Thioredoxin domain-containing protein</fullName>
    </recommendedName>
</protein>
<dbReference type="InterPro" id="IPR036249">
    <property type="entry name" value="Thioredoxin-like_sf"/>
</dbReference>
<dbReference type="AlphaFoldDB" id="R9LFP0"/>
<gene>
    <name evidence="1" type="ORF">C812_03342</name>
</gene>
<dbReference type="PATRIC" id="fig|1235795.3.peg.3313"/>
<comment type="caution">
    <text evidence="1">The sequence shown here is derived from an EMBL/GenBank/DDBJ whole genome shotgun (WGS) entry which is preliminary data.</text>
</comment>
<dbReference type="STRING" id="1235795.C812_03342"/>
<dbReference type="EMBL" id="ASSZ01000029">
    <property type="protein sequence ID" value="EOS54567.1"/>
    <property type="molecule type" value="Genomic_DNA"/>
</dbReference>
<proteinExistence type="predicted"/>
<dbReference type="SUPFAM" id="SSF52833">
    <property type="entry name" value="Thioredoxin-like"/>
    <property type="match status" value="1"/>
</dbReference>
<dbReference type="RefSeq" id="WP_016313751.1">
    <property type="nucleotide sequence ID" value="NZ_KE159654.1"/>
</dbReference>
<reference evidence="1 2" key="1">
    <citation type="submission" date="2013-04" db="EMBL/GenBank/DDBJ databases">
        <title>The Genome Sequence of Paenibacillus barengoltzii G22.</title>
        <authorList>
            <consortium name="The Broad Institute Genomics Platform"/>
            <consortium name="The Broad Institute Genome Sequencing Center for Infectious Disease"/>
            <person name="Earl A."/>
            <person name="Xavier R."/>
            <person name="Elson C."/>
            <person name="Duck W."/>
            <person name="Walker B."/>
            <person name="Young S."/>
            <person name="Zeng Q."/>
            <person name="Gargeya S."/>
            <person name="Fitzgerald M."/>
            <person name="Haas B."/>
            <person name="Abouelleil A."/>
            <person name="Allen A.W."/>
            <person name="Alvarado L."/>
            <person name="Arachchi H.M."/>
            <person name="Berlin A.M."/>
            <person name="Chapman S.B."/>
            <person name="Gainer-Dewar J."/>
            <person name="Goldberg J."/>
            <person name="Griggs A."/>
            <person name="Gujja S."/>
            <person name="Hansen M."/>
            <person name="Howarth C."/>
            <person name="Imamovic A."/>
            <person name="Ireland A."/>
            <person name="Larimer J."/>
            <person name="McCowan C."/>
            <person name="Murphy C."/>
            <person name="Pearson M."/>
            <person name="Poon T.W."/>
            <person name="Priest M."/>
            <person name="Roberts A."/>
            <person name="Saif S."/>
            <person name="Shea T."/>
            <person name="Sisk P."/>
            <person name="Sykes S."/>
            <person name="Wortman J."/>
            <person name="Nusbaum C."/>
            <person name="Birren B."/>
        </authorList>
    </citation>
    <scope>NUCLEOTIDE SEQUENCE [LARGE SCALE GENOMIC DNA]</scope>
    <source>
        <strain evidence="1 2">G22</strain>
    </source>
</reference>
<sequence>MSIREITEQEWLMQAEKRRETKQTGKEVGTGREALFFVTTLCGTCQLAEKMLEIVLASGPCIPVSKLNINYTPILRERWRIASVPCLIVLEDGVPVRQEYAMRSVVDLSEWLRV</sequence>
<dbReference type="HOGENOM" id="CLU_090389_17_0_9"/>
<dbReference type="CDD" id="cd02947">
    <property type="entry name" value="TRX_family"/>
    <property type="match status" value="1"/>
</dbReference>
<accession>R9LFP0</accession>
<dbReference type="Gene3D" id="3.40.30.10">
    <property type="entry name" value="Glutaredoxin"/>
    <property type="match status" value="1"/>
</dbReference>
<name>R9LFP0_9BACL</name>
<dbReference type="GeneID" id="43346289"/>
<evidence type="ECO:0000313" key="2">
    <source>
        <dbReference type="Proteomes" id="UP000019598"/>
    </source>
</evidence>